<dbReference type="AlphaFoldDB" id="A0A3R8R342"/>
<gene>
    <name evidence="3" type="ORF">EBB54_06655</name>
</gene>
<dbReference type="Proteomes" id="UP000274920">
    <property type="component" value="Unassembled WGS sequence"/>
</dbReference>
<keyword evidence="1" id="KW-0472">Membrane</keyword>
<feature type="transmembrane region" description="Helical" evidence="1">
    <location>
        <begin position="75"/>
        <end position="97"/>
    </location>
</feature>
<dbReference type="EMBL" id="RHJS01000002">
    <property type="protein sequence ID" value="RRK31085.1"/>
    <property type="molecule type" value="Genomic_DNA"/>
</dbReference>
<feature type="transmembrane region" description="Helical" evidence="1">
    <location>
        <begin position="117"/>
        <end position="138"/>
    </location>
</feature>
<evidence type="ECO:0000313" key="4">
    <source>
        <dbReference type="Proteomes" id="UP000274920"/>
    </source>
</evidence>
<name>A0A3R8R342_9FIRM</name>
<dbReference type="InterPro" id="IPR025517">
    <property type="entry name" value="DUF4405"/>
</dbReference>
<feature type="transmembrane region" description="Helical" evidence="1">
    <location>
        <begin position="159"/>
        <end position="179"/>
    </location>
</feature>
<protein>
    <submittedName>
        <fullName evidence="3">DUF4405 domain-containing protein</fullName>
    </submittedName>
</protein>
<proteinExistence type="predicted"/>
<keyword evidence="1" id="KW-1133">Transmembrane helix</keyword>
<reference evidence="3" key="1">
    <citation type="submission" date="2018-10" db="EMBL/GenBank/DDBJ databases">
        <title>Schaedlerella arabinophila gen. nov. sp. nov., isolated from the mouse intestinal tract and comparative analysis with the genome of the closely related altered Schaedler flora strain ASF502.</title>
        <authorList>
            <person name="Miyake S."/>
            <person name="Soh M."/>
            <person name="Seedorf H."/>
        </authorList>
    </citation>
    <scope>NUCLEOTIDE SEQUENCE [LARGE SCALE GENOMIC DNA]</scope>
    <source>
        <strain evidence="3">DSM 106076</strain>
    </source>
</reference>
<evidence type="ECO:0000313" key="3">
    <source>
        <dbReference type="EMBL" id="RRK31085.1"/>
    </source>
</evidence>
<evidence type="ECO:0000256" key="1">
    <source>
        <dbReference type="SAM" id="Phobius"/>
    </source>
</evidence>
<dbReference type="Pfam" id="PF14358">
    <property type="entry name" value="DUF4405"/>
    <property type="match status" value="1"/>
</dbReference>
<keyword evidence="4" id="KW-1185">Reference proteome</keyword>
<accession>A0A3R8R342</accession>
<feature type="domain" description="Flavinylation-associated cytochrome" evidence="2">
    <location>
        <begin position="79"/>
        <end position="138"/>
    </location>
</feature>
<sequence length="251" mass="28445">MGKRSWAGKTKMKVKMFIDILMTVFVLMLMAYQATGEKLHEWLGTGMAVLFLAHNLLNIRWYGSLMKGNYSLLRIFRTVINFSVFVVMLALAYSGIVMSRHVFSALPINGGMAVARVLHLAGSYWGFVLMSVHLGLHWSMITGMICKHSGEKKSEVLRWSLRLIAVLIAAYGAVSFYQADILSYMFLKVEFAFLDYEKSAAFIFAEYMAMMGLWVFIAFYVSKVLGKLSAAKFKRKRGEGARNESESRSIF</sequence>
<keyword evidence="1" id="KW-0812">Transmembrane</keyword>
<comment type="caution">
    <text evidence="3">The sequence shown here is derived from an EMBL/GenBank/DDBJ whole genome shotgun (WGS) entry which is preliminary data.</text>
</comment>
<organism evidence="3 4">
    <name type="scientific">Schaedlerella arabinosiphila</name>
    <dbReference type="NCBI Taxonomy" id="2044587"/>
    <lineage>
        <taxon>Bacteria</taxon>
        <taxon>Bacillati</taxon>
        <taxon>Bacillota</taxon>
        <taxon>Clostridia</taxon>
        <taxon>Lachnospirales</taxon>
        <taxon>Lachnospiraceae</taxon>
        <taxon>Schaedlerella</taxon>
    </lineage>
</organism>
<feature type="transmembrane region" description="Helical" evidence="1">
    <location>
        <begin position="199"/>
        <end position="226"/>
    </location>
</feature>
<evidence type="ECO:0000259" key="2">
    <source>
        <dbReference type="Pfam" id="PF14358"/>
    </source>
</evidence>
<feature type="transmembrane region" description="Helical" evidence="1">
    <location>
        <begin position="46"/>
        <end position="63"/>
    </location>
</feature>